<reference evidence="9 10" key="1">
    <citation type="submission" date="2024-04" db="EMBL/GenBank/DDBJ databases">
        <title>Genome assembly C_amara_ONT_v2.</title>
        <authorList>
            <person name="Yant L."/>
            <person name="Moore C."/>
            <person name="Slenker M."/>
        </authorList>
    </citation>
    <scope>NUCLEOTIDE SEQUENCE [LARGE SCALE GENOMIC DNA]</scope>
    <source>
        <tissue evidence="9">Leaf</tissue>
    </source>
</reference>
<comment type="caution">
    <text evidence="9">The sequence shown here is derived from an EMBL/GenBank/DDBJ whole genome shotgun (WGS) entry which is preliminary data.</text>
</comment>
<keyword evidence="5" id="KW-0255">Endonuclease</keyword>
<dbReference type="SUPFAM" id="SSF56672">
    <property type="entry name" value="DNA/RNA polymerases"/>
    <property type="match status" value="1"/>
</dbReference>
<keyword evidence="3" id="KW-0548">Nucleotidyltransferase</keyword>
<keyword evidence="2" id="KW-0808">Transferase</keyword>
<evidence type="ECO:0000256" key="4">
    <source>
        <dbReference type="ARBA" id="ARBA00022722"/>
    </source>
</evidence>
<evidence type="ECO:0000256" key="6">
    <source>
        <dbReference type="ARBA" id="ARBA00022801"/>
    </source>
</evidence>
<dbReference type="AlphaFoldDB" id="A0ABD0ZY11"/>
<evidence type="ECO:0000256" key="3">
    <source>
        <dbReference type="ARBA" id="ARBA00022695"/>
    </source>
</evidence>
<keyword evidence="6" id="KW-0378">Hydrolase</keyword>
<dbReference type="GO" id="GO:0006508">
    <property type="term" value="P:proteolysis"/>
    <property type="evidence" value="ECO:0007669"/>
    <property type="project" value="UniProtKB-KW"/>
</dbReference>
<sequence length="354" mass="40361">MLAAGIIQHSNSPFSSPVLLVRKKDGSWRFCVDYRELNKVTIPDKYPIPVIQEMLDELHGAKFFTKIDLRSGYHQIRVAADDIPKTAFRTHYGHYEFLVMPFGLTNAPATFQGIINEVFRPYLRKSVLVFFDDILVYSPSWDSHLRHLQRVLEILHSHQFKANKKKCSFGQISVEYLGHIVSHTGVAMDPTKISSVLQWPTPKSLKAVRGFLGLTGYYRRFIQNYSLIARPLTNLLRKDQPSKFTWSSEAATAFEKLRKAVTEAPVLVMPDFSKTFVIECDASGVGIGAVLMQASQPIAYFNKALSEKSLSKSAYEKELMALVLSIQHWRPYLLGRRFTVRTDQISLKHIVTIH</sequence>
<gene>
    <name evidence="9" type="ORF">V5N11_008722</name>
</gene>
<evidence type="ECO:0000256" key="5">
    <source>
        <dbReference type="ARBA" id="ARBA00022759"/>
    </source>
</evidence>
<evidence type="ECO:0000256" key="2">
    <source>
        <dbReference type="ARBA" id="ARBA00022679"/>
    </source>
</evidence>
<dbReference type="CDD" id="cd09274">
    <property type="entry name" value="RNase_HI_RT_Ty3"/>
    <property type="match status" value="1"/>
</dbReference>
<dbReference type="PANTHER" id="PTHR33064">
    <property type="entry name" value="POL PROTEIN"/>
    <property type="match status" value="1"/>
</dbReference>
<proteinExistence type="predicted"/>
<evidence type="ECO:0000313" key="9">
    <source>
        <dbReference type="EMBL" id="KAL1199502.1"/>
    </source>
</evidence>
<evidence type="ECO:0000256" key="1">
    <source>
        <dbReference type="ARBA" id="ARBA00022670"/>
    </source>
</evidence>
<evidence type="ECO:0000256" key="7">
    <source>
        <dbReference type="ARBA" id="ARBA00022918"/>
    </source>
</evidence>
<dbReference type="FunFam" id="3.30.70.270:FF:000020">
    <property type="entry name" value="Transposon Tf2-6 polyprotein-like Protein"/>
    <property type="match status" value="1"/>
</dbReference>
<dbReference type="CDD" id="cd01647">
    <property type="entry name" value="RT_LTR"/>
    <property type="match status" value="1"/>
</dbReference>
<evidence type="ECO:0000313" key="10">
    <source>
        <dbReference type="Proteomes" id="UP001558713"/>
    </source>
</evidence>
<dbReference type="FunFam" id="3.10.10.10:FF:000007">
    <property type="entry name" value="Retrovirus-related Pol polyprotein from transposon 17.6-like Protein"/>
    <property type="match status" value="1"/>
</dbReference>
<feature type="domain" description="Reverse transcriptase" evidence="8">
    <location>
        <begin position="2"/>
        <end position="181"/>
    </location>
</feature>
<keyword evidence="1" id="KW-0645">Protease</keyword>
<name>A0ABD0ZY11_CARAN</name>
<dbReference type="Pfam" id="PF17919">
    <property type="entry name" value="RT_RNaseH_2"/>
    <property type="match status" value="1"/>
</dbReference>
<dbReference type="Pfam" id="PF00078">
    <property type="entry name" value="RVT_1"/>
    <property type="match status" value="1"/>
</dbReference>
<keyword evidence="7" id="KW-0695">RNA-directed DNA polymerase</keyword>
<dbReference type="GO" id="GO:0003964">
    <property type="term" value="F:RNA-directed DNA polymerase activity"/>
    <property type="evidence" value="ECO:0007669"/>
    <property type="project" value="UniProtKB-KW"/>
</dbReference>
<dbReference type="InterPro" id="IPR043502">
    <property type="entry name" value="DNA/RNA_pol_sf"/>
</dbReference>
<keyword evidence="4" id="KW-0540">Nuclease</keyword>
<dbReference type="Gene3D" id="3.30.70.270">
    <property type="match status" value="2"/>
</dbReference>
<dbReference type="Gene3D" id="3.10.20.370">
    <property type="match status" value="1"/>
</dbReference>
<organism evidence="9 10">
    <name type="scientific">Cardamine amara subsp. amara</name>
    <dbReference type="NCBI Taxonomy" id="228776"/>
    <lineage>
        <taxon>Eukaryota</taxon>
        <taxon>Viridiplantae</taxon>
        <taxon>Streptophyta</taxon>
        <taxon>Embryophyta</taxon>
        <taxon>Tracheophyta</taxon>
        <taxon>Spermatophyta</taxon>
        <taxon>Magnoliopsida</taxon>
        <taxon>eudicotyledons</taxon>
        <taxon>Gunneridae</taxon>
        <taxon>Pentapetalae</taxon>
        <taxon>rosids</taxon>
        <taxon>malvids</taxon>
        <taxon>Brassicales</taxon>
        <taxon>Brassicaceae</taxon>
        <taxon>Cardamineae</taxon>
        <taxon>Cardamine</taxon>
    </lineage>
</organism>
<dbReference type="Gene3D" id="3.10.10.10">
    <property type="entry name" value="HIV Type 1 Reverse Transcriptase, subunit A, domain 1"/>
    <property type="match status" value="1"/>
</dbReference>
<keyword evidence="10" id="KW-1185">Reference proteome</keyword>
<dbReference type="InterPro" id="IPR000477">
    <property type="entry name" value="RT_dom"/>
</dbReference>
<accession>A0ABD0ZY11</accession>
<dbReference type="PANTHER" id="PTHR33064:SF37">
    <property type="entry name" value="RIBONUCLEASE H"/>
    <property type="match status" value="1"/>
</dbReference>
<dbReference type="InterPro" id="IPR051320">
    <property type="entry name" value="Viral_Replic_Matur_Polypro"/>
</dbReference>
<dbReference type="GO" id="GO:0008233">
    <property type="term" value="F:peptidase activity"/>
    <property type="evidence" value="ECO:0007669"/>
    <property type="project" value="UniProtKB-KW"/>
</dbReference>
<protein>
    <submittedName>
        <fullName evidence="9">Mitochondrial protein</fullName>
    </submittedName>
</protein>
<dbReference type="InterPro" id="IPR041577">
    <property type="entry name" value="RT_RNaseH_2"/>
</dbReference>
<dbReference type="InterPro" id="IPR043128">
    <property type="entry name" value="Rev_trsase/Diguanyl_cyclase"/>
</dbReference>
<dbReference type="GO" id="GO:0004519">
    <property type="term" value="F:endonuclease activity"/>
    <property type="evidence" value="ECO:0007669"/>
    <property type="project" value="UniProtKB-KW"/>
</dbReference>
<dbReference type="PROSITE" id="PS50878">
    <property type="entry name" value="RT_POL"/>
    <property type="match status" value="1"/>
</dbReference>
<dbReference type="Proteomes" id="UP001558713">
    <property type="component" value="Unassembled WGS sequence"/>
</dbReference>
<evidence type="ECO:0000259" key="8">
    <source>
        <dbReference type="PROSITE" id="PS50878"/>
    </source>
</evidence>
<dbReference type="EMBL" id="JBANAX010000643">
    <property type="protein sequence ID" value="KAL1199502.1"/>
    <property type="molecule type" value="Genomic_DNA"/>
</dbReference>